<evidence type="ECO:0000313" key="1">
    <source>
        <dbReference type="EMBL" id="ABN08327.1"/>
    </source>
</evidence>
<sequence length="37" mass="4239">MVYGARTPLGLDMSRCPTAYDTRTTCVKQVQWSRGWC</sequence>
<reference evidence="1" key="2">
    <citation type="submission" date="2007-03" db="EMBL/GenBank/DDBJ databases">
        <authorList>
            <consortium name="The International Medicago Genome Annotation Group"/>
        </authorList>
    </citation>
    <scope>NUCLEOTIDE SEQUENCE</scope>
</reference>
<reference evidence="1" key="1">
    <citation type="submission" date="2005-05" db="EMBL/GenBank/DDBJ databases">
        <authorList>
            <person name="Town C.D."/>
        </authorList>
    </citation>
    <scope>NUCLEOTIDE SEQUENCE</scope>
</reference>
<organism evidence="1">
    <name type="scientific">Medicago truncatula</name>
    <name type="common">Barrel medic</name>
    <name type="synonym">Medicago tribuloides</name>
    <dbReference type="NCBI Taxonomy" id="3880"/>
    <lineage>
        <taxon>Eukaryota</taxon>
        <taxon>Viridiplantae</taxon>
        <taxon>Streptophyta</taxon>
        <taxon>Embryophyta</taxon>
        <taxon>Tracheophyta</taxon>
        <taxon>Spermatophyta</taxon>
        <taxon>Magnoliopsida</taxon>
        <taxon>eudicotyledons</taxon>
        <taxon>Gunneridae</taxon>
        <taxon>Pentapetalae</taxon>
        <taxon>rosids</taxon>
        <taxon>fabids</taxon>
        <taxon>Fabales</taxon>
        <taxon>Fabaceae</taxon>
        <taxon>Papilionoideae</taxon>
        <taxon>50 kb inversion clade</taxon>
        <taxon>NPAAA clade</taxon>
        <taxon>Hologalegina</taxon>
        <taxon>IRL clade</taxon>
        <taxon>Trifolieae</taxon>
        <taxon>Medicago</taxon>
    </lineage>
</organism>
<accession>A2Q3X7</accession>
<protein>
    <submittedName>
        <fullName evidence="1">Uncharacterized protein</fullName>
    </submittedName>
</protein>
<dbReference type="EMBL" id="AC155890">
    <property type="protein sequence ID" value="ABN08327.1"/>
    <property type="molecule type" value="Genomic_DNA"/>
</dbReference>
<proteinExistence type="predicted"/>
<dbReference type="AlphaFoldDB" id="A2Q3X7"/>
<name>A2Q3X7_MEDTR</name>
<gene>
    <name evidence="1" type="ORF">MtrDRAFT_AC155890g29v2</name>
</gene>